<dbReference type="Proteomes" id="UP000310708">
    <property type="component" value="Unassembled WGS sequence"/>
</dbReference>
<sequence>MIPGAINLPADALSLTLPSLLPHLTTLGSPSFTNSSKGRGPRAAGWFAETLNEYLNTDEGLRDCGIKAWKEKFGSCSLEDRGKRWDDKSWSTIEL</sequence>
<reference evidence="1 2" key="1">
    <citation type="submission" date="2019-03" db="EMBL/GenBank/DDBJ databases">
        <title>Sequencing 25 genomes of Wallemia mellicola.</title>
        <authorList>
            <person name="Gostincar C."/>
        </authorList>
    </citation>
    <scope>NUCLEOTIDE SEQUENCE [LARGE SCALE GENOMIC DNA]</scope>
    <source>
        <strain evidence="1 2">EXF-757</strain>
    </source>
</reference>
<evidence type="ECO:0000313" key="1">
    <source>
        <dbReference type="EMBL" id="TIC62394.1"/>
    </source>
</evidence>
<protein>
    <submittedName>
        <fullName evidence="1">Uncharacterized protein</fullName>
    </submittedName>
</protein>
<dbReference type="EMBL" id="SPRX01000071">
    <property type="protein sequence ID" value="TIC62394.1"/>
    <property type="molecule type" value="Genomic_DNA"/>
</dbReference>
<dbReference type="Gene3D" id="3.40.250.10">
    <property type="entry name" value="Rhodanese-like domain"/>
    <property type="match status" value="1"/>
</dbReference>
<gene>
    <name evidence="1" type="ORF">E3Q01_03990</name>
</gene>
<proteinExistence type="predicted"/>
<name>A0A4T0LVB5_9BASI</name>
<comment type="caution">
    <text evidence="1">The sequence shown here is derived from an EMBL/GenBank/DDBJ whole genome shotgun (WGS) entry which is preliminary data.</text>
</comment>
<evidence type="ECO:0000313" key="2">
    <source>
        <dbReference type="Proteomes" id="UP000310708"/>
    </source>
</evidence>
<accession>A0A4T0LVB5</accession>
<organism evidence="1 2">
    <name type="scientific">Wallemia mellicola</name>
    <dbReference type="NCBI Taxonomy" id="1708541"/>
    <lineage>
        <taxon>Eukaryota</taxon>
        <taxon>Fungi</taxon>
        <taxon>Dikarya</taxon>
        <taxon>Basidiomycota</taxon>
        <taxon>Wallemiomycotina</taxon>
        <taxon>Wallemiomycetes</taxon>
        <taxon>Wallemiales</taxon>
        <taxon>Wallemiaceae</taxon>
        <taxon>Wallemia</taxon>
    </lineage>
</organism>
<dbReference type="InterPro" id="IPR036873">
    <property type="entry name" value="Rhodanese-like_dom_sf"/>
</dbReference>
<dbReference type="AlphaFoldDB" id="A0A4T0LVB5"/>